<evidence type="ECO:0000313" key="2">
    <source>
        <dbReference type="EMBL" id="ORA84779.1"/>
    </source>
</evidence>
<sequence length="211" mass="20534">MRISRTVVAGVAAVTALTVPVAGCGNKPASSTSKSSTSKSGSSTSAPSTPSSAPVSSAPAQPTDYTGLLIQATDIEAPEAFTGSPPISNPNGQPGVATTFSTQDGGHVIKDTIQVLADPGAATNALNAAKGAQGGAVKDPTTQSSTVGAGGTTLLGNSPDGSKGVTILLFTEGKALVTLEFDGPADSLAPPDFVTDVGQKQDAAVKKGLGG</sequence>
<dbReference type="Proteomes" id="UP000243140">
    <property type="component" value="Unassembled WGS sequence"/>
</dbReference>
<protein>
    <recommendedName>
        <fullName evidence="4">DUF5642 domain-containing protein</fullName>
    </recommendedName>
</protein>
<gene>
    <name evidence="2" type="ORF">BST29_04220</name>
</gene>
<comment type="caution">
    <text evidence="2">The sequence shown here is derived from an EMBL/GenBank/DDBJ whole genome shotgun (WGS) entry which is preliminary data.</text>
</comment>
<reference evidence="2 3" key="1">
    <citation type="submission" date="2017-02" db="EMBL/GenBank/DDBJ databases">
        <title>The new phylogeny of genus Mycobacterium.</title>
        <authorList>
            <person name="Tortoli E."/>
            <person name="Trovato A."/>
            <person name="Cirillo D.M."/>
        </authorList>
    </citation>
    <scope>NUCLEOTIDE SEQUENCE [LARGE SCALE GENOMIC DNA]</scope>
    <source>
        <strain evidence="2 3">IP1130001</strain>
    </source>
</reference>
<evidence type="ECO:0000256" key="1">
    <source>
        <dbReference type="SAM" id="MobiDB-lite"/>
    </source>
</evidence>
<dbReference type="EMBL" id="MVHV01000003">
    <property type="protein sequence ID" value="ORA84779.1"/>
    <property type="molecule type" value="Genomic_DNA"/>
</dbReference>
<accession>A0ABX3SWJ9</accession>
<proteinExistence type="predicted"/>
<organism evidence="2 3">
    <name type="scientific">Mycobacterium malmoense</name>
    <dbReference type="NCBI Taxonomy" id="1780"/>
    <lineage>
        <taxon>Bacteria</taxon>
        <taxon>Bacillati</taxon>
        <taxon>Actinomycetota</taxon>
        <taxon>Actinomycetes</taxon>
        <taxon>Mycobacteriales</taxon>
        <taxon>Mycobacteriaceae</taxon>
        <taxon>Mycobacterium</taxon>
    </lineage>
</organism>
<feature type="region of interest" description="Disordered" evidence="1">
    <location>
        <begin position="131"/>
        <end position="156"/>
    </location>
</feature>
<evidence type="ECO:0000313" key="3">
    <source>
        <dbReference type="Proteomes" id="UP000243140"/>
    </source>
</evidence>
<name>A0ABX3SWJ9_MYCMA</name>
<dbReference type="RefSeq" id="WP_083009724.1">
    <property type="nucleotide sequence ID" value="NZ_CP060015.1"/>
</dbReference>
<evidence type="ECO:0008006" key="4">
    <source>
        <dbReference type="Google" id="ProtNLM"/>
    </source>
</evidence>
<feature type="region of interest" description="Disordered" evidence="1">
    <location>
        <begin position="22"/>
        <end position="63"/>
    </location>
</feature>
<keyword evidence="3" id="KW-1185">Reference proteome</keyword>